<proteinExistence type="predicted"/>
<evidence type="ECO:0000313" key="2">
    <source>
        <dbReference type="Proteomes" id="UP001322664"/>
    </source>
</evidence>
<dbReference type="EMBL" id="CP137624">
    <property type="protein sequence ID" value="WPK12385.1"/>
    <property type="molecule type" value="Genomic_DNA"/>
</dbReference>
<protein>
    <submittedName>
        <fullName evidence="1">Competence protein ComK</fullName>
    </submittedName>
</protein>
<name>A0ABZ0RY25_9BACI</name>
<evidence type="ECO:0000313" key="1">
    <source>
        <dbReference type="EMBL" id="WPK12385.1"/>
    </source>
</evidence>
<dbReference type="Proteomes" id="UP001322664">
    <property type="component" value="Chromosome"/>
</dbReference>
<organism evidence="1 2">
    <name type="scientific">Lysinibacillus louembei</name>
    <dbReference type="NCBI Taxonomy" id="1470088"/>
    <lineage>
        <taxon>Bacteria</taxon>
        <taxon>Bacillati</taxon>
        <taxon>Bacillota</taxon>
        <taxon>Bacilli</taxon>
        <taxon>Bacillales</taxon>
        <taxon>Bacillaceae</taxon>
        <taxon>Lysinibacillus</taxon>
    </lineage>
</organism>
<dbReference type="Pfam" id="PF06338">
    <property type="entry name" value="ComK"/>
    <property type="match status" value="1"/>
</dbReference>
<gene>
    <name evidence="1" type="ORF">R6U77_01460</name>
</gene>
<accession>A0ABZ0RY25</accession>
<sequence>MNLLENYIFTIETVMLAEGTNEYGEFYSIVVEKQRVLYVAMSKQKLLEYNLNHFGSSYRGARDGSRAILGNVHVYPIAINPAQNIYWFPTESITSPSSVWIALHCLTHYEDAKNGCTRFILTNGRSYFVPVRYKAFRKRVDQALLLKAKMEQRTQHMSSTVLERLSEYETIDLTGALPLY</sequence>
<keyword evidence="2" id="KW-1185">Reference proteome</keyword>
<reference evidence="1 2" key="1">
    <citation type="submission" date="2023-09" db="EMBL/GenBank/DDBJ databases">
        <authorList>
            <person name="Page C.A."/>
            <person name="Perez-Diaz I.M."/>
        </authorList>
    </citation>
    <scope>NUCLEOTIDE SEQUENCE [LARGE SCALE GENOMIC DNA]</scope>
    <source>
        <strain evidence="1 2">Ll15</strain>
    </source>
</reference>
<dbReference type="InterPro" id="IPR010461">
    <property type="entry name" value="ComK"/>
</dbReference>
<dbReference type="RefSeq" id="WP_319837134.1">
    <property type="nucleotide sequence ID" value="NZ_CP137624.1"/>
</dbReference>